<keyword evidence="5" id="KW-0521">NADP</keyword>
<evidence type="ECO:0000256" key="12">
    <source>
        <dbReference type="ARBA" id="ARBA00048843"/>
    </source>
</evidence>
<dbReference type="InterPro" id="IPR036291">
    <property type="entry name" value="NAD(P)-bd_dom_sf"/>
</dbReference>
<evidence type="ECO:0000256" key="10">
    <source>
        <dbReference type="ARBA" id="ARBA00023160"/>
    </source>
</evidence>
<dbReference type="CDD" id="cd08290">
    <property type="entry name" value="ETR"/>
    <property type="match status" value="1"/>
</dbReference>
<dbReference type="OrthoDB" id="7482721at2759"/>
<evidence type="ECO:0000256" key="4">
    <source>
        <dbReference type="ARBA" id="ARBA00022832"/>
    </source>
</evidence>
<name>A0A167DX98_9ASCO</name>
<comment type="similarity">
    <text evidence="2">Belongs to the zinc-containing alcohol dehydrogenase family. Quinone oxidoreductase subfamily.</text>
</comment>
<dbReference type="InterPro" id="IPR051034">
    <property type="entry name" value="Mito_Enoyl-ACP_Reductase"/>
</dbReference>
<dbReference type="GO" id="GO:0141148">
    <property type="term" value="F:enoyl-[acyl-carrier-protein] reductase (NADPH) activity"/>
    <property type="evidence" value="ECO:0007669"/>
    <property type="project" value="UniProtKB-EC"/>
</dbReference>
<dbReference type="Gene3D" id="3.40.50.720">
    <property type="entry name" value="NAD(P)-binding Rossmann-like Domain"/>
    <property type="match status" value="1"/>
</dbReference>
<accession>A0A167DX98</accession>
<evidence type="ECO:0000256" key="11">
    <source>
        <dbReference type="ARBA" id="ARBA00038963"/>
    </source>
</evidence>
<sequence length="384" mass="41929">MFSLSPGARGPWRAISSFERIGRSLRYSSTVSRAIIYSEYGNPRECVKVFEHKLEAPTGSQAIIRLLAAPINPSDINQIEGVYPSRPELSTKIGTTQPSAVGGNEGVFEVVSVGNGVSSLKVGDWVLPGALNFGTWRTHISVDESQVYKLRSSEGLTPLQAATVSVNPTTAHQMLTEFVNLQKGDWFIQNGATSGVGRAAIQLGRIWGLNSISVIRDRAEPDLAKIKDDLYSLGATHVVTDSELNDKSIKKQIDEWTGGASIQLGFNCVGGKSATNVARQLGHSGQLITYGGMSKQPLTFPTSLFIFKNFISRGYWLSEWSKKNPQGKFAVVEKLLDLYRAGELTDVPVTKNTWRESSSNSEIEETFKTAIDNSKTGKQLIELV</sequence>
<dbReference type="GeneID" id="30033523"/>
<evidence type="ECO:0000256" key="9">
    <source>
        <dbReference type="ARBA" id="ARBA00023128"/>
    </source>
</evidence>
<dbReference type="Pfam" id="PF00107">
    <property type="entry name" value="ADH_zinc_N"/>
    <property type="match status" value="1"/>
</dbReference>
<evidence type="ECO:0000256" key="2">
    <source>
        <dbReference type="ARBA" id="ARBA00010371"/>
    </source>
</evidence>
<keyword evidence="8" id="KW-0443">Lipid metabolism</keyword>
<evidence type="ECO:0000256" key="3">
    <source>
        <dbReference type="ARBA" id="ARBA00022516"/>
    </source>
</evidence>
<dbReference type="Gene3D" id="3.90.180.10">
    <property type="entry name" value="Medium-chain alcohol dehydrogenases, catalytic domain"/>
    <property type="match status" value="1"/>
</dbReference>
<evidence type="ECO:0000313" key="15">
    <source>
        <dbReference type="Proteomes" id="UP000189580"/>
    </source>
</evidence>
<dbReference type="InterPro" id="IPR011032">
    <property type="entry name" value="GroES-like_sf"/>
</dbReference>
<dbReference type="RefSeq" id="XP_018735880.1">
    <property type="nucleotide sequence ID" value="XM_018878592.1"/>
</dbReference>
<comment type="catalytic activity">
    <reaction evidence="12">
        <text>a 2,3-saturated acyl-[ACP] + NADP(+) = a (2E)-enoyl-[ACP] + NADPH + H(+)</text>
        <dbReference type="Rhea" id="RHEA:22564"/>
        <dbReference type="Rhea" id="RHEA-COMP:9925"/>
        <dbReference type="Rhea" id="RHEA-COMP:9926"/>
        <dbReference type="ChEBI" id="CHEBI:15378"/>
        <dbReference type="ChEBI" id="CHEBI:57783"/>
        <dbReference type="ChEBI" id="CHEBI:58349"/>
        <dbReference type="ChEBI" id="CHEBI:78784"/>
        <dbReference type="ChEBI" id="CHEBI:78785"/>
        <dbReference type="EC" id="1.3.1.104"/>
    </reaction>
</comment>
<evidence type="ECO:0000259" key="13">
    <source>
        <dbReference type="SMART" id="SM00829"/>
    </source>
</evidence>
<dbReference type="Proteomes" id="UP000189580">
    <property type="component" value="Chromosome a"/>
</dbReference>
<keyword evidence="3" id="KW-0444">Lipid biosynthesis</keyword>
<evidence type="ECO:0000256" key="1">
    <source>
        <dbReference type="ARBA" id="ARBA00004173"/>
    </source>
</evidence>
<dbReference type="Pfam" id="PF08240">
    <property type="entry name" value="ADH_N"/>
    <property type="match status" value="1"/>
</dbReference>
<comment type="subcellular location">
    <subcellularLocation>
        <location evidence="1">Mitochondrion</location>
    </subcellularLocation>
</comment>
<evidence type="ECO:0000256" key="5">
    <source>
        <dbReference type="ARBA" id="ARBA00022857"/>
    </source>
</evidence>
<keyword evidence="15" id="KW-1185">Reference proteome</keyword>
<gene>
    <name evidence="14" type="primary">ETR1</name>
    <name evidence="14" type="ORF">AWJ20_1693</name>
</gene>
<evidence type="ECO:0000256" key="7">
    <source>
        <dbReference type="ARBA" id="ARBA00023002"/>
    </source>
</evidence>
<evidence type="ECO:0000256" key="6">
    <source>
        <dbReference type="ARBA" id="ARBA00022946"/>
    </source>
</evidence>
<dbReference type="EMBL" id="CP014501">
    <property type="protein sequence ID" value="ANB13403.1"/>
    <property type="molecule type" value="Genomic_DNA"/>
</dbReference>
<keyword evidence="10" id="KW-0275">Fatty acid biosynthesis</keyword>
<keyword evidence="6" id="KW-0809">Transit peptide</keyword>
<keyword evidence="9" id="KW-0496">Mitochondrion</keyword>
<dbReference type="SMART" id="SM00829">
    <property type="entry name" value="PKS_ER"/>
    <property type="match status" value="1"/>
</dbReference>
<proteinExistence type="inferred from homology"/>
<dbReference type="InterPro" id="IPR013154">
    <property type="entry name" value="ADH-like_N"/>
</dbReference>
<dbReference type="FunFam" id="3.40.50.720:FF:000112">
    <property type="entry name" value="Enoyl-[acyl-carrier-protein] reductase 1, mitochondrial"/>
    <property type="match status" value="1"/>
</dbReference>
<dbReference type="PANTHER" id="PTHR43981:SF2">
    <property type="entry name" value="ENOYL-[ACYL-CARRIER-PROTEIN] REDUCTASE, MITOCHONDRIAL"/>
    <property type="match status" value="1"/>
</dbReference>
<protein>
    <recommendedName>
        <fullName evidence="11">enoyl-[acyl-carrier-protein] reductase</fullName>
        <ecNumber evidence="11">1.3.1.104</ecNumber>
    </recommendedName>
</protein>
<evidence type="ECO:0000313" key="14">
    <source>
        <dbReference type="EMBL" id="ANB13403.1"/>
    </source>
</evidence>
<dbReference type="GO" id="GO:0009060">
    <property type="term" value="P:aerobic respiration"/>
    <property type="evidence" value="ECO:0007669"/>
    <property type="project" value="EnsemblFungi"/>
</dbReference>
<dbReference type="AlphaFoldDB" id="A0A167DX98"/>
<dbReference type="SUPFAM" id="SSF50129">
    <property type="entry name" value="GroES-like"/>
    <property type="match status" value="1"/>
</dbReference>
<dbReference type="SUPFAM" id="SSF51735">
    <property type="entry name" value="NAD(P)-binding Rossmann-fold domains"/>
    <property type="match status" value="1"/>
</dbReference>
<dbReference type="PANTHER" id="PTHR43981">
    <property type="entry name" value="ENOYL-[ACYL-CARRIER-PROTEIN] REDUCTASE, MITOCHONDRIAL"/>
    <property type="match status" value="1"/>
</dbReference>
<keyword evidence="4" id="KW-0276">Fatty acid metabolism</keyword>
<dbReference type="GO" id="GO:0006633">
    <property type="term" value="P:fatty acid biosynthetic process"/>
    <property type="evidence" value="ECO:0007669"/>
    <property type="project" value="UniProtKB-KW"/>
</dbReference>
<dbReference type="InterPro" id="IPR013149">
    <property type="entry name" value="ADH-like_C"/>
</dbReference>
<reference evidence="14 15" key="1">
    <citation type="submission" date="2016-02" db="EMBL/GenBank/DDBJ databases">
        <title>Complete genome sequence and transcriptome regulation of the pentose utilising yeast Sugiyamaella lignohabitans.</title>
        <authorList>
            <person name="Bellasio M."/>
            <person name="Peymann A."/>
            <person name="Valli M."/>
            <person name="Sipitzky M."/>
            <person name="Graf A."/>
            <person name="Sauer M."/>
            <person name="Marx H."/>
            <person name="Mattanovich D."/>
        </authorList>
    </citation>
    <scope>NUCLEOTIDE SEQUENCE [LARGE SCALE GENOMIC DNA]</scope>
    <source>
        <strain evidence="14 15">CBS 10342</strain>
    </source>
</reference>
<dbReference type="GO" id="GO:0005739">
    <property type="term" value="C:mitochondrion"/>
    <property type="evidence" value="ECO:0007669"/>
    <property type="project" value="UniProtKB-SubCell"/>
</dbReference>
<dbReference type="EC" id="1.3.1.104" evidence="11"/>
<keyword evidence="7" id="KW-0560">Oxidoreductase</keyword>
<dbReference type="InterPro" id="IPR020843">
    <property type="entry name" value="ER"/>
</dbReference>
<organism evidence="14 15">
    <name type="scientific">Sugiyamaella lignohabitans</name>
    <dbReference type="NCBI Taxonomy" id="796027"/>
    <lineage>
        <taxon>Eukaryota</taxon>
        <taxon>Fungi</taxon>
        <taxon>Dikarya</taxon>
        <taxon>Ascomycota</taxon>
        <taxon>Saccharomycotina</taxon>
        <taxon>Dipodascomycetes</taxon>
        <taxon>Dipodascales</taxon>
        <taxon>Trichomonascaceae</taxon>
        <taxon>Sugiyamaella</taxon>
    </lineage>
</organism>
<feature type="domain" description="Enoyl reductase (ER)" evidence="13">
    <location>
        <begin position="41"/>
        <end position="381"/>
    </location>
</feature>
<evidence type="ECO:0000256" key="8">
    <source>
        <dbReference type="ARBA" id="ARBA00023098"/>
    </source>
</evidence>
<dbReference type="KEGG" id="slb:AWJ20_1693"/>